<dbReference type="SUPFAM" id="SSF49482">
    <property type="entry name" value="Aromatic compound dioxygenase"/>
    <property type="match status" value="1"/>
</dbReference>
<dbReference type="GO" id="GO:0016702">
    <property type="term" value="F:oxidoreductase activity, acting on single donors with incorporation of molecular oxygen, incorporation of two atoms of oxygen"/>
    <property type="evidence" value="ECO:0007669"/>
    <property type="project" value="InterPro"/>
</dbReference>
<evidence type="ECO:0000256" key="1">
    <source>
        <dbReference type="SAM" id="MobiDB-lite"/>
    </source>
</evidence>
<protein>
    <submittedName>
        <fullName evidence="2">Uncharacterized protein</fullName>
    </submittedName>
</protein>
<feature type="non-terminal residue" evidence="2">
    <location>
        <position position="152"/>
    </location>
</feature>
<proteinExistence type="predicted"/>
<gene>
    <name evidence="2" type="ORF">F4Y60_07390</name>
</gene>
<comment type="caution">
    <text evidence="2">The sequence shown here is derived from an EMBL/GenBank/DDBJ whole genome shotgun (WGS) entry which is preliminary data.</text>
</comment>
<dbReference type="GO" id="GO:0005506">
    <property type="term" value="F:iron ion binding"/>
    <property type="evidence" value="ECO:0007669"/>
    <property type="project" value="InterPro"/>
</dbReference>
<dbReference type="InterPro" id="IPR015889">
    <property type="entry name" value="Intradiol_dOase_core"/>
</dbReference>
<feature type="region of interest" description="Disordered" evidence="1">
    <location>
        <begin position="68"/>
        <end position="92"/>
    </location>
</feature>
<dbReference type="Gene3D" id="2.60.130.10">
    <property type="entry name" value="Aromatic compound dioxygenase"/>
    <property type="match status" value="1"/>
</dbReference>
<dbReference type="EMBL" id="VXRY01000295">
    <property type="protein sequence ID" value="MXY33901.1"/>
    <property type="molecule type" value="Genomic_DNA"/>
</dbReference>
<feature type="region of interest" description="Disordered" evidence="1">
    <location>
        <begin position="114"/>
        <end position="139"/>
    </location>
</feature>
<sequence>MTALGARGFSKTRERRVIGIAQAMLQTLEGLPRSGGQGFCNAIRQHARSQSECVGLGLDIPEFDAVPVNRPERPKHRSGRHGHADDPVAARHRSGLCPVPGAIVDVWQCDARGNYSGHAVNPDSPNLARQRGRRREPDVPTRFLRGVLAADA</sequence>
<accession>A0A6B0XYZ4</accession>
<name>A0A6B0XYZ4_9RHOB</name>
<reference evidence="2" key="1">
    <citation type="submission" date="2019-09" db="EMBL/GenBank/DDBJ databases">
        <title>Characterisation of the sponge microbiome using genome-centric metagenomics.</title>
        <authorList>
            <person name="Engelberts J.P."/>
            <person name="Robbins S.J."/>
            <person name="De Goeij J.M."/>
            <person name="Aranda M."/>
            <person name="Bell S.C."/>
            <person name="Webster N.S."/>
        </authorList>
    </citation>
    <scope>NUCLEOTIDE SEQUENCE</scope>
    <source>
        <strain evidence="2">SB0664_bin_43</strain>
    </source>
</reference>
<dbReference type="AlphaFoldDB" id="A0A6B0XYZ4"/>
<organism evidence="2">
    <name type="scientific">Boseongicola sp. SB0664_bin_43</name>
    <dbReference type="NCBI Taxonomy" id="2604844"/>
    <lineage>
        <taxon>Bacteria</taxon>
        <taxon>Pseudomonadati</taxon>
        <taxon>Pseudomonadota</taxon>
        <taxon>Alphaproteobacteria</taxon>
        <taxon>Rhodobacterales</taxon>
        <taxon>Paracoccaceae</taxon>
        <taxon>Boseongicola</taxon>
    </lineage>
</organism>
<evidence type="ECO:0000313" key="2">
    <source>
        <dbReference type="EMBL" id="MXY33901.1"/>
    </source>
</evidence>